<evidence type="ECO:0000313" key="14">
    <source>
        <dbReference type="EMBL" id="QIM08445.1"/>
    </source>
</evidence>
<reference evidence="22" key="1">
    <citation type="submission" date="2014-07" db="EMBL/GenBank/DDBJ databases">
        <title>Complete genome sequence of African Swine Fever Virus strain 26544/OG10 isolated in Sardinia.</title>
        <authorList>
            <person name="Dei Giudici S."/>
            <person name="Bacciu D."/>
            <person name="Sanna G."/>
            <person name="Deligios M."/>
            <person name="Oggiano A."/>
        </authorList>
    </citation>
    <scope>NUCLEOTIDE SEQUENCE [LARGE SCALE GENOMIC DNA]</scope>
</reference>
<dbReference type="Proteomes" id="UP000501487">
    <property type="component" value="Segment"/>
</dbReference>
<evidence type="ECO:0000313" key="17">
    <source>
        <dbReference type="EMBL" id="QIM09144.1"/>
    </source>
</evidence>
<evidence type="ECO:0000313" key="26">
    <source>
        <dbReference type="Proteomes" id="UP000500898"/>
    </source>
</evidence>
<protein>
    <submittedName>
        <fullName evidence="1 5">PS183</fullName>
    </submittedName>
    <submittedName>
        <fullName evidence="3">S183L</fullName>
    </submittedName>
</protein>
<proteinExistence type="predicted"/>
<dbReference type="EMBL" id="MN270969">
    <property type="protein sequence ID" value="QIM06806.1"/>
    <property type="molecule type" value="Genomic_DNA"/>
</dbReference>
<dbReference type="EMBL" id="MN270976">
    <property type="protein sequence ID" value="QIM08445.1"/>
    <property type="molecule type" value="Genomic_DNA"/>
</dbReference>
<evidence type="ECO:0000313" key="15">
    <source>
        <dbReference type="EMBL" id="QIM08678.1"/>
    </source>
</evidence>
<evidence type="ECO:0000313" key="11">
    <source>
        <dbReference type="EMBL" id="QIM07744.1"/>
    </source>
</evidence>
<dbReference type="Proteomes" id="UP000110401">
    <property type="component" value="Segment"/>
</dbReference>
<dbReference type="Proteomes" id="UP000501990">
    <property type="component" value="Segment"/>
</dbReference>
<evidence type="ECO:0000313" key="6">
    <source>
        <dbReference type="EMBL" id="CAD5338249.1"/>
    </source>
</evidence>
<dbReference type="Proteomes" id="UP000500898">
    <property type="component" value="Segment"/>
</dbReference>
<organismHost>
    <name type="scientific">Ornithodoros</name>
    <name type="common">relapsing fever ticks</name>
    <dbReference type="NCBI Taxonomy" id="6937"/>
</organismHost>
<reference evidence="3" key="5">
    <citation type="journal article" date="2016" name="Virol Rep">
        <title>Genomic analysis of Sardinian 26544/OG10 isolate of African swine fever virus.</title>
        <authorList>
            <person name="Bacciu D."/>
            <person name="Deligios M."/>
            <person name="Sanna G."/>
            <person name="Paola Madrau M."/>
            <person name="Luisa Sanna M."/>
            <person name="Dei Giudici S."/>
            <person name="Oggiano A."/>
        </authorList>
    </citation>
    <scope>NUCLEOTIDE SEQUENCE</scope>
    <source>
        <strain evidence="3">26544/OG10</strain>
    </source>
</reference>
<dbReference type="SMR" id="A0A0A1E375"/>
<reference evidence="6" key="8">
    <citation type="submission" date="2020-09" db="EMBL/GenBank/DDBJ databases">
        <authorList>
            <person name="Daniel Perez-Nunez"/>
            <person name="Eva Castillo-Rosa"/>
            <person name="Gonzalo Vigara-Astillero and Yolanda Revilla"/>
        </authorList>
    </citation>
    <scope>NUCLEOTIDE SEQUENCE</scope>
    <source>
        <strain evidence="6">Arm/07/CBM/c4</strain>
    </source>
</reference>
<dbReference type="EMBL" id="KM262844">
    <property type="protein sequence ID" value="AIY22301.1"/>
    <property type="molecule type" value="Genomic_DNA"/>
</dbReference>
<evidence type="ECO:0000313" key="23">
    <source>
        <dbReference type="Proteomes" id="UP000142390"/>
    </source>
</evidence>
<dbReference type="EMBL" id="MN270972">
    <property type="protein sequence ID" value="QIM07511.1"/>
    <property type="molecule type" value="Genomic_DNA"/>
</dbReference>
<evidence type="ECO:0000313" key="21">
    <source>
        <dbReference type="Proteomes" id="UP000110401"/>
    </source>
</evidence>
<dbReference type="EMBL" id="MN270973">
    <property type="protein sequence ID" value="QIM07744.1"/>
    <property type="molecule type" value="Genomic_DNA"/>
</dbReference>
<dbReference type="Proteomes" id="UP000500690">
    <property type="component" value="Segment"/>
</dbReference>
<dbReference type="GeneID" id="41901318"/>
<dbReference type="EMBL" id="KX354450">
    <property type="protein sequence ID" value="AOO54470.1"/>
    <property type="molecule type" value="Genomic_DNA"/>
</dbReference>
<dbReference type="EMBL" id="MN270974">
    <property type="protein sequence ID" value="QIM07977.1"/>
    <property type="molecule type" value="Genomic_DNA"/>
</dbReference>
<dbReference type="KEGG" id="vg:41901318"/>
<evidence type="ECO:0000313" key="1">
    <source>
        <dbReference type="EMBL" id="AIY22301.1"/>
    </source>
</evidence>
<organismHost>
    <name type="scientific">Phacochoerus aethiopicus</name>
    <name type="common">Warthog</name>
    <dbReference type="NCBI Taxonomy" id="85517"/>
</organismHost>
<organismHost>
    <name type="scientific">Phacochoerus africanus</name>
    <name type="common">Warthog</name>
    <dbReference type="NCBI Taxonomy" id="41426"/>
</organismHost>
<dbReference type="GeneID" id="41901159"/>
<dbReference type="RefSeq" id="YP_009702515.1">
    <property type="nucleotide sequence ID" value="NC_044942.1"/>
</dbReference>
<dbReference type="EMBL" id="MN270975">
    <property type="protein sequence ID" value="QIM08212.1"/>
    <property type="molecule type" value="Genomic_DNA"/>
</dbReference>
<dbReference type="EMBL" id="MN270980">
    <property type="protein sequence ID" value="QIM09377.1"/>
    <property type="molecule type" value="Genomic_DNA"/>
</dbReference>
<evidence type="ECO:0000313" key="18">
    <source>
        <dbReference type="EMBL" id="QIM09377.1"/>
    </source>
</evidence>
<dbReference type="KEGG" id="vg:41901159"/>
<dbReference type="EMBL" id="KM102979">
    <property type="protein sequence ID" value="AJZ77138.1"/>
    <property type="molecule type" value="Genomic_DNA"/>
</dbReference>
<dbReference type="Proteomes" id="UP000503066">
    <property type="component" value="Genome"/>
</dbReference>
<dbReference type="Proteomes" id="UP000502885">
    <property type="component" value="Segment"/>
</dbReference>
<evidence type="ECO:0000313" key="16">
    <source>
        <dbReference type="EMBL" id="QIM08911.1"/>
    </source>
</evidence>
<evidence type="ECO:0000313" key="19">
    <source>
        <dbReference type="EMBL" id="QPL11847.1"/>
    </source>
</evidence>
<evidence type="ECO:0000313" key="2">
    <source>
        <dbReference type="EMBL" id="AIY22459.1"/>
    </source>
</evidence>
<organismHost>
    <name type="scientific">Sus scrofa</name>
    <name type="common">Pig</name>
    <dbReference type="NCBI Taxonomy" id="9823"/>
</organismHost>
<dbReference type="EMBL" id="MN270971">
    <property type="protein sequence ID" value="QIM07276.1"/>
    <property type="molecule type" value="Genomic_DNA"/>
</dbReference>
<evidence type="ECO:0000313" key="8">
    <source>
        <dbReference type="EMBL" id="QIM07041.1"/>
    </source>
</evidence>
<dbReference type="Proteomes" id="UP000502933">
    <property type="component" value="Segment"/>
</dbReference>
<dbReference type="EMBL" id="MN270979">
    <property type="protein sequence ID" value="QIM09144.1"/>
    <property type="molecule type" value="Genomic_DNA"/>
</dbReference>
<dbReference type="EMBL" id="MN270970">
    <property type="protein sequence ID" value="QIM07041.1"/>
    <property type="molecule type" value="Genomic_DNA"/>
</dbReference>
<evidence type="ECO:0000313" key="20">
    <source>
        <dbReference type="EMBL" id="QPL12064.1"/>
    </source>
</evidence>
<dbReference type="Proteomes" id="UP000594644">
    <property type="component" value="Segment"/>
</dbReference>
<dbReference type="EMBL" id="KP055815">
    <property type="protein sequence ID" value="AKO62791.1"/>
    <property type="molecule type" value="Genomic_DNA"/>
</dbReference>
<dbReference type="RefSeq" id="YP_009702357.1">
    <property type="nucleotide sequence ID" value="NC_044941.1"/>
</dbReference>
<evidence type="ECO:0000313" key="5">
    <source>
        <dbReference type="EMBL" id="AOO54470.1"/>
    </source>
</evidence>
<dbReference type="EMBL" id="KM262845">
    <property type="protein sequence ID" value="AIY22459.1"/>
    <property type="molecule type" value="Genomic_DNA"/>
</dbReference>
<evidence type="ECO:0000313" key="7">
    <source>
        <dbReference type="EMBL" id="QIM06806.1"/>
    </source>
</evidence>
<reference evidence="5" key="4">
    <citation type="journal article" date="2016" name="Genome Announc.">
        <title>Complete genome sequence of an African swine fever virus isolate from Sardinia, Italy.</title>
        <authorList>
            <person name="Granberg F."/>
            <person name="Torresi C."/>
            <person name="Oggiano A."/>
            <person name="Malmberg M."/>
            <person name="Iscaro C."/>
            <person name="De Mia G.M."/>
            <person name="Sandor B."/>
        </authorList>
    </citation>
    <scope>NUCLEOTIDE SEQUENCE [LARGE SCALE GENOMIC DNA]</scope>
    <source>
        <strain evidence="5">47/Ss/2008</strain>
    </source>
</reference>
<reference evidence="21 23" key="2">
    <citation type="journal article" date="2015" name="J. Gen. Virol.">
        <title>Related strains of African swine fever virus with different virulence: genome comparison and analysis.</title>
        <authorList>
            <person name="Portugal R."/>
            <person name="Coelho J."/>
            <person name="Hoper D."/>
            <person name="Little N.S."/>
            <person name="Smithson C."/>
            <person name="Upton C."/>
            <person name="Martins C."/>
            <person name="Leitao A."/>
            <person name="Keil G.M."/>
        </authorList>
    </citation>
    <scope>NUCLEOTIDE SEQUENCE [LARGE SCALE GENOMIC DNA]</scope>
    <source>
        <strain evidence="1">L60</strain>
        <strain evidence="2">NHV</strain>
    </source>
</reference>
<dbReference type="GeneID" id="22220339"/>
<evidence type="ECO:0000313" key="12">
    <source>
        <dbReference type="EMBL" id="QIM07977.1"/>
    </source>
</evidence>
<dbReference type="Proteomes" id="UP000117635">
    <property type="component" value="Segment"/>
</dbReference>
<gene>
    <name evidence="1" type="primary">S183L</name>
    <name evidence="5" type="synonym">S183</name>
    <name evidence="5" type="ORF">AFSV47Ss_0165</name>
    <name evidence="6" type="ORF">ASFVARMWT4_00121</name>
</gene>
<dbReference type="EMBL" id="MN270977">
    <property type="protein sequence ID" value="QIM08678.1"/>
    <property type="molecule type" value="Genomic_DNA"/>
</dbReference>
<evidence type="ECO:0000313" key="24">
    <source>
        <dbReference type="Proteomes" id="UP000241813"/>
    </source>
</evidence>
<dbReference type="RefSeq" id="NP_042803.1">
    <property type="nucleotide sequence ID" value="NC_001659.2"/>
</dbReference>
<evidence type="ECO:0000313" key="10">
    <source>
        <dbReference type="EMBL" id="QIM07511.1"/>
    </source>
</evidence>
<dbReference type="Proteomes" id="UP001160000">
    <property type="component" value="Segment"/>
</dbReference>
<reference evidence="4 24" key="3">
    <citation type="journal article" date="2015" name="PLoS ONE">
        <title>Genome Sequence of African Swine Fever Virus BA71, the Virulent Parental Strain of the Nonpathogenic and Tissue-Culture Adapted BA71V.</title>
        <authorList>
            <person name="Rodriguez J.M."/>
            <person name="Moreno L.T."/>
            <person name="Alejo A."/>
            <person name="Lacasta A."/>
            <person name="Rodriguez F."/>
            <person name="Salas M.L."/>
        </authorList>
    </citation>
    <scope>NUCLEOTIDE SEQUENCE [LARGE SCALE GENOMIC DNA]</scope>
    <source>
        <strain evidence="4 24">BA71</strain>
    </source>
</reference>
<dbReference type="EMBL" id="MN270978">
    <property type="protein sequence ID" value="QIM08911.1"/>
    <property type="molecule type" value="Genomic_DNA"/>
</dbReference>
<dbReference type="GeneID" id="41901480"/>
<evidence type="ECO:0000313" key="3">
    <source>
        <dbReference type="EMBL" id="AJZ77138.1"/>
    </source>
</evidence>
<organismHost>
    <name type="scientific">Ornithodoros moubata</name>
    <name type="common">Soft tick</name>
    <name type="synonym">Argasid tick</name>
    <dbReference type="NCBI Taxonomy" id="6938"/>
</organismHost>
<dbReference type="RefSeq" id="YP_009702676.1">
    <property type="nucleotide sequence ID" value="NC_044943.1"/>
</dbReference>
<dbReference type="EMBL" id="MT932578">
    <property type="protein sequence ID" value="QPL11847.1"/>
    <property type="molecule type" value="Genomic_DNA"/>
</dbReference>
<name>A0A0A1E375_ASF</name>
<dbReference type="EMBL" id="MT932579">
    <property type="protein sequence ID" value="QPL12064.1"/>
    <property type="molecule type" value="Genomic_DNA"/>
</dbReference>
<dbReference type="Proteomes" id="UP000241813">
    <property type="component" value="Segment"/>
</dbReference>
<reference evidence="25 26" key="6">
    <citation type="journal article" date="2020" name="Transbound. Emerg. Dis.">
        <title>The evolution of African swine fever virus in Sardinia (1978 to 2014) as revealed by whole genome sequencing and comparative analysis.</title>
        <authorList>
            <person name="Torresi C."/>
            <person name="Fiori M."/>
            <person name="Bertolotti L."/>
            <person name="Floris M."/>
            <person name="Colitti B."/>
            <person name="Giammarioli M."/>
            <person name="Dei Giudici S."/>
            <person name="Oggiano A."/>
            <person name="Malmberg M."/>
            <person name="De Mia G.M."/>
            <person name="Belak S."/>
            <person name="Granberg F."/>
        </authorList>
    </citation>
    <scope>NUCLEOTIDE SEQUENCE [LARGE SCALE GENOMIC DNA]</scope>
    <source>
        <strain evidence="9">139/Nu/1981</strain>
        <strain evidence="10">140/Or/1985</strain>
        <strain evidence="12">141/Nu/1990</strain>
        <strain evidence="13">142/Nu/1995</strain>
        <strain evidence="18">22653/Ca/2014</strain>
        <strain evidence="15">26/Ss/2004</strain>
        <strain evidence="7">56/Ca/1978</strain>
        <strain evidence="8">57/Ca/1979</strain>
        <strain evidence="14">60/Nu/1997</strain>
        <strain evidence="16">72407/Ss/2005</strain>
        <strain evidence="11">85/Ca/1985</strain>
        <strain evidence="17">97/Ot/2012</strain>
    </source>
</reference>
<evidence type="ECO:0000313" key="22">
    <source>
        <dbReference type="Proteomes" id="UP000117635"/>
    </source>
</evidence>
<dbReference type="Proteomes" id="UP000501465">
    <property type="component" value="Segment"/>
</dbReference>
<dbReference type="EMBL" id="LR881473">
    <property type="protein sequence ID" value="CAD5338249.1"/>
    <property type="molecule type" value="Genomic_DNA"/>
</dbReference>
<organismHost>
    <name type="scientific">Potamochoerus larvatus</name>
    <name type="common">Bushpig</name>
    <dbReference type="NCBI Taxonomy" id="273792"/>
</organismHost>
<evidence type="ECO:0000313" key="13">
    <source>
        <dbReference type="EMBL" id="QIM08212.1"/>
    </source>
</evidence>
<dbReference type="Proteomes" id="UP000503294">
    <property type="component" value="Segment"/>
</dbReference>
<dbReference type="Proteomes" id="UP000142390">
    <property type="component" value="Segment"/>
</dbReference>
<evidence type="ECO:0000313" key="4">
    <source>
        <dbReference type="EMBL" id="AKO62791.1"/>
    </source>
</evidence>
<dbReference type="KEGG" id="vg:41901480"/>
<evidence type="ECO:0000313" key="25">
    <source>
        <dbReference type="Proteomes" id="UP000500690"/>
    </source>
</evidence>
<accession>A0A0A1E375</accession>
<dbReference type="Proteomes" id="UP000501235">
    <property type="component" value="Segment"/>
</dbReference>
<dbReference type="Proteomes" id="UP000266411">
    <property type="component" value="Segment"/>
</dbReference>
<sequence length="183" mass="21792">MSVVVGGVEYSLNNWARYEIKRRAAELESVNYYPHCEYIMPEDIVVSILGSKPNCPFLEALKRFHDFLKKRRIIFKGEYLVIPWMGAQDVADMIHHVENRINLDHLEDLAHMLKLITYHKSFDTCINQAFEHLYAFKFPDANIETHELKHIRQLEKKMYGYILRLEKLQTVLTFYIEFLLKQV</sequence>
<dbReference type="Proteomes" id="UP000501683">
    <property type="component" value="Segment"/>
</dbReference>
<dbReference type="Proteomes" id="UP000502695">
    <property type="component" value="Segment"/>
</dbReference>
<organism evidence="1 23">
    <name type="scientific">African swine fever virus</name>
    <name type="common">ASFV</name>
    <dbReference type="NCBI Taxonomy" id="10497"/>
    <lineage>
        <taxon>Viruses</taxon>
        <taxon>Varidnaviria</taxon>
        <taxon>Bamfordvirae</taxon>
        <taxon>Nucleocytoviricota</taxon>
        <taxon>Pokkesviricetes</taxon>
        <taxon>Asfuvirales</taxon>
        <taxon>Asfarviridae</taxon>
        <taxon>Asfivirus</taxon>
        <taxon>Asfivirus haemorrhagiae</taxon>
    </lineage>
</organism>
<dbReference type="KEGG" id="vg:22220339"/>
<reference evidence="19" key="7">
    <citation type="journal article" date="2020" name="Vaccines (Basel)">
        <title>African Swine Fever Circulation among Free-Ranging Pigs in Sardinia: Data from the Eradication Program.</title>
        <authorList>
            <person name="Franzoni G."/>
            <person name="Dei Giudici S."/>
            <person name="Loi F."/>
            <person name="Sanna D."/>
            <person name="Floris M."/>
            <person name="Fiori M."/>
            <person name="Sanna M.L."/>
            <person name="Madrau P."/>
            <person name="Scarpa F."/>
            <person name="Zinellu S."/>
            <person name="Giammarioli M."/>
            <person name="Cappai S."/>
            <person name="De Mia G.M."/>
            <person name="Laddomada A."/>
            <person name="Rolesu S."/>
            <person name="Oggiano A."/>
        </authorList>
    </citation>
    <scope>NUCLEOTIDE SEQUENCE [LARGE SCALE GENOMIC DNA]</scope>
    <source>
        <strain evidence="19">103917/18</strain>
        <strain evidence="20">55234/18</strain>
    </source>
</reference>
<evidence type="ECO:0000313" key="9">
    <source>
        <dbReference type="EMBL" id="QIM07276.1"/>
    </source>
</evidence>
<dbReference type="Proteomes" id="UP000594565">
    <property type="component" value="Segment"/>
</dbReference>